<keyword evidence="2" id="KW-1185">Reference proteome</keyword>
<reference evidence="1" key="1">
    <citation type="submission" date="2020-05" db="EMBL/GenBank/DDBJ databases">
        <title>Large-scale comparative analyses of tick genomes elucidate their genetic diversity and vector capacities.</title>
        <authorList>
            <person name="Jia N."/>
            <person name="Wang J."/>
            <person name="Shi W."/>
            <person name="Du L."/>
            <person name="Sun Y."/>
            <person name="Zhan W."/>
            <person name="Jiang J."/>
            <person name="Wang Q."/>
            <person name="Zhang B."/>
            <person name="Ji P."/>
            <person name="Sakyi L.B."/>
            <person name="Cui X."/>
            <person name="Yuan T."/>
            <person name="Jiang B."/>
            <person name="Yang W."/>
            <person name="Lam T.T.-Y."/>
            <person name="Chang Q."/>
            <person name="Ding S."/>
            <person name="Wang X."/>
            <person name="Zhu J."/>
            <person name="Ruan X."/>
            <person name="Zhao L."/>
            <person name="Wei J."/>
            <person name="Que T."/>
            <person name="Du C."/>
            <person name="Cheng J."/>
            <person name="Dai P."/>
            <person name="Han X."/>
            <person name="Huang E."/>
            <person name="Gao Y."/>
            <person name="Liu J."/>
            <person name="Shao H."/>
            <person name="Ye R."/>
            <person name="Li L."/>
            <person name="Wei W."/>
            <person name="Wang X."/>
            <person name="Wang C."/>
            <person name="Yang T."/>
            <person name="Huo Q."/>
            <person name="Li W."/>
            <person name="Guo W."/>
            <person name="Chen H."/>
            <person name="Zhou L."/>
            <person name="Ni X."/>
            <person name="Tian J."/>
            <person name="Zhou Y."/>
            <person name="Sheng Y."/>
            <person name="Liu T."/>
            <person name="Pan Y."/>
            <person name="Xia L."/>
            <person name="Li J."/>
            <person name="Zhao F."/>
            <person name="Cao W."/>
        </authorList>
    </citation>
    <scope>NUCLEOTIDE SEQUENCE</scope>
    <source>
        <strain evidence="1">Hyas-2018</strain>
    </source>
</reference>
<dbReference type="Proteomes" id="UP000821845">
    <property type="component" value="Chromosome 2"/>
</dbReference>
<gene>
    <name evidence="1" type="ORF">HPB50_017270</name>
</gene>
<accession>A0ACB7SZQ4</accession>
<organism evidence="1 2">
    <name type="scientific">Hyalomma asiaticum</name>
    <name type="common">Tick</name>
    <dbReference type="NCBI Taxonomy" id="266040"/>
    <lineage>
        <taxon>Eukaryota</taxon>
        <taxon>Metazoa</taxon>
        <taxon>Ecdysozoa</taxon>
        <taxon>Arthropoda</taxon>
        <taxon>Chelicerata</taxon>
        <taxon>Arachnida</taxon>
        <taxon>Acari</taxon>
        <taxon>Parasitiformes</taxon>
        <taxon>Ixodida</taxon>
        <taxon>Ixodoidea</taxon>
        <taxon>Ixodidae</taxon>
        <taxon>Hyalomminae</taxon>
        <taxon>Hyalomma</taxon>
    </lineage>
</organism>
<protein>
    <submittedName>
        <fullName evidence="1">Uncharacterized protein</fullName>
    </submittedName>
</protein>
<name>A0ACB7SZQ4_HYAAI</name>
<evidence type="ECO:0000313" key="1">
    <source>
        <dbReference type="EMBL" id="KAH6939333.1"/>
    </source>
</evidence>
<proteinExistence type="predicted"/>
<dbReference type="EMBL" id="CM023482">
    <property type="protein sequence ID" value="KAH6939333.1"/>
    <property type="molecule type" value="Genomic_DNA"/>
</dbReference>
<evidence type="ECO:0000313" key="2">
    <source>
        <dbReference type="Proteomes" id="UP000821845"/>
    </source>
</evidence>
<sequence>MCLHPPRVRGTTGQVTITDWTKYRQIPLPDTTLRDAEAWADHLRDVHSSVSKHTALLTSGAPVADQHPLHMWESRRSLIKRWKRQLLNRKLRLKVAEVSERANEYARKLETESWVQFCDSMRDT</sequence>
<comment type="caution">
    <text evidence="1">The sequence shown here is derived from an EMBL/GenBank/DDBJ whole genome shotgun (WGS) entry which is preliminary data.</text>
</comment>